<proteinExistence type="predicted"/>
<gene>
    <name evidence="1" type="ORF">METZ01_LOCUS316130</name>
</gene>
<sequence>MVEKIRTADLVVDFSVKKFNYAVLQPYADFDLSEIATFDMLDDIKAKLNRRHGNVSKLV</sequence>
<dbReference type="AlphaFoldDB" id="A0A382NQA8"/>
<evidence type="ECO:0000313" key="1">
    <source>
        <dbReference type="EMBL" id="SVC63276.1"/>
    </source>
</evidence>
<reference evidence="1" key="1">
    <citation type="submission" date="2018-05" db="EMBL/GenBank/DDBJ databases">
        <authorList>
            <person name="Lanie J.A."/>
            <person name="Ng W.-L."/>
            <person name="Kazmierczak K.M."/>
            <person name="Andrzejewski T.M."/>
            <person name="Davidsen T.M."/>
            <person name="Wayne K.J."/>
            <person name="Tettelin H."/>
            <person name="Glass J.I."/>
            <person name="Rusch D."/>
            <person name="Podicherti R."/>
            <person name="Tsui H.-C.T."/>
            <person name="Winkler M.E."/>
        </authorList>
    </citation>
    <scope>NUCLEOTIDE SEQUENCE</scope>
</reference>
<protein>
    <submittedName>
        <fullName evidence="1">Uncharacterized protein</fullName>
    </submittedName>
</protein>
<accession>A0A382NQA8</accession>
<dbReference type="EMBL" id="UINC01102000">
    <property type="protein sequence ID" value="SVC63276.1"/>
    <property type="molecule type" value="Genomic_DNA"/>
</dbReference>
<name>A0A382NQA8_9ZZZZ</name>
<organism evidence="1">
    <name type="scientific">marine metagenome</name>
    <dbReference type="NCBI Taxonomy" id="408172"/>
    <lineage>
        <taxon>unclassified sequences</taxon>
        <taxon>metagenomes</taxon>
        <taxon>ecological metagenomes</taxon>
    </lineage>
</organism>